<feature type="domain" description="Late embryogenesis abundant protein LEA-2 subgroup" evidence="6">
    <location>
        <begin position="59"/>
        <end position="153"/>
    </location>
</feature>
<keyword evidence="3 5" id="KW-1133">Transmembrane helix</keyword>
<accession>A0A835LBA0</accession>
<dbReference type="OrthoDB" id="1934762at2759"/>
<feature type="transmembrane region" description="Helical" evidence="5">
    <location>
        <begin position="7"/>
        <end position="29"/>
    </location>
</feature>
<gene>
    <name evidence="7" type="ORF">IFM89_007311</name>
</gene>
<dbReference type="GO" id="GO:0098542">
    <property type="term" value="P:defense response to other organism"/>
    <property type="evidence" value="ECO:0007669"/>
    <property type="project" value="InterPro"/>
</dbReference>
<keyword evidence="2 5" id="KW-0812">Transmembrane</keyword>
<comment type="subcellular location">
    <subcellularLocation>
        <location evidence="1">Membrane</location>
        <topology evidence="1">Single-pass membrane protein</topology>
    </subcellularLocation>
</comment>
<dbReference type="SUPFAM" id="SSF117070">
    <property type="entry name" value="LEA14-like"/>
    <property type="match status" value="1"/>
</dbReference>
<dbReference type="InterPro" id="IPR004864">
    <property type="entry name" value="LEA_2"/>
</dbReference>
<dbReference type="InterPro" id="IPR044839">
    <property type="entry name" value="NDR1-like"/>
</dbReference>
<dbReference type="GO" id="GO:0009506">
    <property type="term" value="C:plasmodesma"/>
    <property type="evidence" value="ECO:0007669"/>
    <property type="project" value="TreeGrafter"/>
</dbReference>
<evidence type="ECO:0000313" key="7">
    <source>
        <dbReference type="EMBL" id="KAF9588070.1"/>
    </source>
</evidence>
<evidence type="ECO:0000256" key="3">
    <source>
        <dbReference type="ARBA" id="ARBA00022989"/>
    </source>
</evidence>
<evidence type="ECO:0000313" key="8">
    <source>
        <dbReference type="Proteomes" id="UP000631114"/>
    </source>
</evidence>
<dbReference type="PANTHER" id="PTHR31415">
    <property type="entry name" value="OS05G0367900 PROTEIN"/>
    <property type="match status" value="1"/>
</dbReference>
<evidence type="ECO:0000256" key="1">
    <source>
        <dbReference type="ARBA" id="ARBA00004167"/>
    </source>
</evidence>
<dbReference type="Proteomes" id="UP000631114">
    <property type="component" value="Unassembled WGS sequence"/>
</dbReference>
<proteinExistence type="predicted"/>
<comment type="caution">
    <text evidence="7">The sequence shown here is derived from an EMBL/GenBank/DDBJ whole genome shotgun (WGS) entry which is preliminary data.</text>
</comment>
<dbReference type="Pfam" id="PF03168">
    <property type="entry name" value="LEA_2"/>
    <property type="match status" value="1"/>
</dbReference>
<dbReference type="GO" id="GO:0005886">
    <property type="term" value="C:plasma membrane"/>
    <property type="evidence" value="ECO:0007669"/>
    <property type="project" value="TreeGrafter"/>
</dbReference>
<reference evidence="7 8" key="1">
    <citation type="submission" date="2020-10" db="EMBL/GenBank/DDBJ databases">
        <title>The Coptis chinensis genome and diversification of protoberbering-type alkaloids.</title>
        <authorList>
            <person name="Wang B."/>
            <person name="Shu S."/>
            <person name="Song C."/>
            <person name="Liu Y."/>
        </authorList>
    </citation>
    <scope>NUCLEOTIDE SEQUENCE [LARGE SCALE GENOMIC DNA]</scope>
    <source>
        <strain evidence="7">HL-2020</strain>
        <tissue evidence="7">Leaf</tissue>
    </source>
</reference>
<protein>
    <recommendedName>
        <fullName evidence="6">Late embryogenesis abundant protein LEA-2 subgroup domain-containing protein</fullName>
    </recommendedName>
</protein>
<evidence type="ECO:0000256" key="2">
    <source>
        <dbReference type="ARBA" id="ARBA00022692"/>
    </source>
</evidence>
<dbReference type="EMBL" id="JADFTS010000009">
    <property type="protein sequence ID" value="KAF9588070.1"/>
    <property type="molecule type" value="Genomic_DNA"/>
</dbReference>
<organism evidence="7 8">
    <name type="scientific">Coptis chinensis</name>
    <dbReference type="NCBI Taxonomy" id="261450"/>
    <lineage>
        <taxon>Eukaryota</taxon>
        <taxon>Viridiplantae</taxon>
        <taxon>Streptophyta</taxon>
        <taxon>Embryophyta</taxon>
        <taxon>Tracheophyta</taxon>
        <taxon>Spermatophyta</taxon>
        <taxon>Magnoliopsida</taxon>
        <taxon>Ranunculales</taxon>
        <taxon>Ranunculaceae</taxon>
        <taxon>Coptidoideae</taxon>
        <taxon>Coptis</taxon>
    </lineage>
</organism>
<dbReference type="AlphaFoldDB" id="A0A835LBA0"/>
<sequence>MCETKSFYLWVAQVLFLSGLLALILWLSLHPKSPNYTVTDLNIPVNANQNENTTISVALEIQNPNKDYNIYYDDIYLALYHASDTIGGTTITAFRQYKKGSDHFYKSIVADGGLWNVVLREVLNGTAELKVGLFTKIRYRMWGRKSKHHGMHLNGRIPIGKDGKISRKKKIKLRKQRKKMRFVKGSI</sequence>
<keyword evidence="4 5" id="KW-0472">Membrane</keyword>
<evidence type="ECO:0000259" key="6">
    <source>
        <dbReference type="Pfam" id="PF03168"/>
    </source>
</evidence>
<evidence type="ECO:0000256" key="4">
    <source>
        <dbReference type="ARBA" id="ARBA00023136"/>
    </source>
</evidence>
<keyword evidence="8" id="KW-1185">Reference proteome</keyword>
<name>A0A835LBA0_9MAGN</name>
<dbReference type="PANTHER" id="PTHR31415:SF89">
    <property type="entry name" value="PROTEIN NDR1-LIKE"/>
    <property type="match status" value="1"/>
</dbReference>
<evidence type="ECO:0000256" key="5">
    <source>
        <dbReference type="SAM" id="Phobius"/>
    </source>
</evidence>